<dbReference type="EMBL" id="OV725078">
    <property type="protein sequence ID" value="CAH1393195.1"/>
    <property type="molecule type" value="Genomic_DNA"/>
</dbReference>
<keyword evidence="1" id="KW-1133">Transmembrane helix</keyword>
<protein>
    <submittedName>
        <fullName evidence="2">Uncharacterized protein</fullName>
    </submittedName>
</protein>
<reference evidence="2" key="1">
    <citation type="submission" date="2022-01" db="EMBL/GenBank/DDBJ databases">
        <authorList>
            <person name="King R."/>
        </authorList>
    </citation>
    <scope>NUCLEOTIDE SEQUENCE</scope>
</reference>
<keyword evidence="1" id="KW-0812">Transmembrane</keyword>
<dbReference type="Proteomes" id="UP001152798">
    <property type="component" value="Chromosome 2"/>
</dbReference>
<dbReference type="AlphaFoldDB" id="A0A9P0H3S7"/>
<evidence type="ECO:0000313" key="3">
    <source>
        <dbReference type="Proteomes" id="UP001152798"/>
    </source>
</evidence>
<feature type="transmembrane region" description="Helical" evidence="1">
    <location>
        <begin position="40"/>
        <end position="59"/>
    </location>
</feature>
<evidence type="ECO:0000256" key="1">
    <source>
        <dbReference type="SAM" id="Phobius"/>
    </source>
</evidence>
<accession>A0A9P0H3S7</accession>
<name>A0A9P0H3S7_NEZVI</name>
<evidence type="ECO:0000313" key="2">
    <source>
        <dbReference type="EMBL" id="CAH1393195.1"/>
    </source>
</evidence>
<gene>
    <name evidence="2" type="ORF">NEZAVI_LOCUS3904</name>
</gene>
<proteinExistence type="predicted"/>
<keyword evidence="1" id="KW-0472">Membrane</keyword>
<sequence>MNHQNFGFQQILDESDLLLYLQFSPKKECLKKFPKFYNKFFKLLLYLLKCLLEALFIFYDLFDRLINLVTDGLEDYVKYSLG</sequence>
<organism evidence="2 3">
    <name type="scientific">Nezara viridula</name>
    <name type="common">Southern green stink bug</name>
    <name type="synonym">Cimex viridulus</name>
    <dbReference type="NCBI Taxonomy" id="85310"/>
    <lineage>
        <taxon>Eukaryota</taxon>
        <taxon>Metazoa</taxon>
        <taxon>Ecdysozoa</taxon>
        <taxon>Arthropoda</taxon>
        <taxon>Hexapoda</taxon>
        <taxon>Insecta</taxon>
        <taxon>Pterygota</taxon>
        <taxon>Neoptera</taxon>
        <taxon>Paraneoptera</taxon>
        <taxon>Hemiptera</taxon>
        <taxon>Heteroptera</taxon>
        <taxon>Panheteroptera</taxon>
        <taxon>Pentatomomorpha</taxon>
        <taxon>Pentatomoidea</taxon>
        <taxon>Pentatomidae</taxon>
        <taxon>Pentatominae</taxon>
        <taxon>Nezara</taxon>
    </lineage>
</organism>
<keyword evidence="3" id="KW-1185">Reference proteome</keyword>